<feature type="coiled-coil region" evidence="5">
    <location>
        <begin position="159"/>
        <end position="186"/>
    </location>
</feature>
<dbReference type="PANTHER" id="PTHR11138">
    <property type="entry name" value="METHIONYL-TRNA FORMYLTRANSFERASE"/>
    <property type="match status" value="1"/>
</dbReference>
<dbReference type="InterPro" id="IPR005793">
    <property type="entry name" value="Formyl_trans_C"/>
</dbReference>
<dbReference type="GO" id="GO:0005829">
    <property type="term" value="C:cytosol"/>
    <property type="evidence" value="ECO:0007669"/>
    <property type="project" value="TreeGrafter"/>
</dbReference>
<organism evidence="8 9">
    <name type="scientific">Metamycoplasma orale</name>
    <name type="common">Mycoplasma orale</name>
    <dbReference type="NCBI Taxonomy" id="2121"/>
    <lineage>
        <taxon>Bacteria</taxon>
        <taxon>Bacillati</taxon>
        <taxon>Mycoplasmatota</taxon>
        <taxon>Mycoplasmoidales</taxon>
        <taxon>Metamycoplasmataceae</taxon>
        <taxon>Metamycoplasma</taxon>
    </lineage>
</organism>
<feature type="domain" description="Formyl transferase N-terminal" evidence="6">
    <location>
        <begin position="8"/>
        <end position="175"/>
    </location>
</feature>
<feature type="domain" description="Formyl transferase C-terminal" evidence="7">
    <location>
        <begin position="216"/>
        <end position="255"/>
    </location>
</feature>
<reference evidence="8 9" key="1">
    <citation type="submission" date="2019-01" db="EMBL/GenBank/DDBJ databases">
        <authorList>
            <consortium name="Pathogen Informatics"/>
        </authorList>
    </citation>
    <scope>NUCLEOTIDE SEQUENCE [LARGE SCALE GENOMIC DNA]</scope>
    <source>
        <strain evidence="8 9">NCTC10112</strain>
    </source>
</reference>
<gene>
    <name evidence="8" type="primary">MCYN0480</name>
    <name evidence="8" type="ORF">NCTC10112_00269</name>
</gene>
<name>A0A448ZW89_METOS</name>
<dbReference type="RefSeq" id="WP_022936277.1">
    <property type="nucleotide sequence ID" value="NZ_LR214940.1"/>
</dbReference>
<evidence type="ECO:0000256" key="4">
    <source>
        <dbReference type="ARBA" id="ARBA00022917"/>
    </source>
</evidence>
<evidence type="ECO:0000259" key="7">
    <source>
        <dbReference type="Pfam" id="PF02911"/>
    </source>
</evidence>
<dbReference type="EMBL" id="LR214940">
    <property type="protein sequence ID" value="VEU55519.1"/>
    <property type="molecule type" value="Genomic_DNA"/>
</dbReference>
<dbReference type="KEGG" id="mob:NCTC10112_00269"/>
<evidence type="ECO:0000313" key="8">
    <source>
        <dbReference type="EMBL" id="VEU55519.1"/>
    </source>
</evidence>
<evidence type="ECO:0000259" key="6">
    <source>
        <dbReference type="Pfam" id="PF00551"/>
    </source>
</evidence>
<accession>A0A448ZW89</accession>
<sequence>MKNQKIKLVLAGTAKFSANVFELLINNNDFKIVALISQPNNLLDRNKNVIPTNVASLAKKYNIKLFQPTKINEIYEELKNLNFDFFITCAFGQFIPNKILELPKKAAINIHGSLLEKYRGAAPIQYSLLNNDKETGVSLIYMTNKMDAGDIIFQEKFEIEENDTALEIYEKMLRLLENNLATWIKKMYENQINPKVQDEAKVTLAPKINNDEAEFFTTESKEKALAKIKAFNDQPGAFIIINNKRLKVYRATTKKVSSPLNLNFIDGKLYLIEYQWEGKKKVKHEI</sequence>
<dbReference type="InterPro" id="IPR011034">
    <property type="entry name" value="Formyl_transferase-like_C_sf"/>
</dbReference>
<evidence type="ECO:0000256" key="5">
    <source>
        <dbReference type="SAM" id="Coils"/>
    </source>
</evidence>
<dbReference type="CDD" id="cd08646">
    <property type="entry name" value="FMT_core_Met-tRNA-FMT_N"/>
    <property type="match status" value="1"/>
</dbReference>
<evidence type="ECO:0000256" key="3">
    <source>
        <dbReference type="ARBA" id="ARBA00022679"/>
    </source>
</evidence>
<dbReference type="Proteomes" id="UP000290482">
    <property type="component" value="Chromosome"/>
</dbReference>
<dbReference type="EC" id="2.1.2.9" evidence="2"/>
<dbReference type="InterPro" id="IPR005794">
    <property type="entry name" value="Fmt"/>
</dbReference>
<dbReference type="SUPFAM" id="SSF53328">
    <property type="entry name" value="Formyltransferase"/>
    <property type="match status" value="1"/>
</dbReference>
<dbReference type="Gene3D" id="3.40.50.12230">
    <property type="match status" value="1"/>
</dbReference>
<dbReference type="Pfam" id="PF02911">
    <property type="entry name" value="Formyl_trans_C"/>
    <property type="match status" value="1"/>
</dbReference>
<dbReference type="NCBIfam" id="TIGR00460">
    <property type="entry name" value="fmt"/>
    <property type="match status" value="1"/>
</dbReference>
<evidence type="ECO:0000256" key="1">
    <source>
        <dbReference type="ARBA" id="ARBA00010699"/>
    </source>
</evidence>
<dbReference type="GO" id="GO:0004479">
    <property type="term" value="F:methionyl-tRNA formyltransferase activity"/>
    <property type="evidence" value="ECO:0007669"/>
    <property type="project" value="UniProtKB-EC"/>
</dbReference>
<dbReference type="SUPFAM" id="SSF50486">
    <property type="entry name" value="FMT C-terminal domain-like"/>
    <property type="match status" value="1"/>
</dbReference>
<dbReference type="Pfam" id="PF00551">
    <property type="entry name" value="Formyl_trans_N"/>
    <property type="match status" value="1"/>
</dbReference>
<dbReference type="AlphaFoldDB" id="A0A448ZW89"/>
<dbReference type="InterPro" id="IPR036477">
    <property type="entry name" value="Formyl_transf_N_sf"/>
</dbReference>
<proteinExistence type="inferred from homology"/>
<dbReference type="InterPro" id="IPR041711">
    <property type="entry name" value="Met-tRNA-FMT_N"/>
</dbReference>
<evidence type="ECO:0000313" key="9">
    <source>
        <dbReference type="Proteomes" id="UP000290482"/>
    </source>
</evidence>
<evidence type="ECO:0000256" key="2">
    <source>
        <dbReference type="ARBA" id="ARBA00012261"/>
    </source>
</evidence>
<dbReference type="PANTHER" id="PTHR11138:SF5">
    <property type="entry name" value="METHIONYL-TRNA FORMYLTRANSFERASE, MITOCHONDRIAL"/>
    <property type="match status" value="1"/>
</dbReference>
<keyword evidence="9" id="KW-1185">Reference proteome</keyword>
<dbReference type="OrthoDB" id="9802815at2"/>
<dbReference type="InterPro" id="IPR002376">
    <property type="entry name" value="Formyl_transf_N"/>
</dbReference>
<keyword evidence="5" id="KW-0175">Coiled coil</keyword>
<keyword evidence="4" id="KW-0648">Protein biosynthesis</keyword>
<keyword evidence="3 8" id="KW-0808">Transferase</keyword>
<protein>
    <recommendedName>
        <fullName evidence="2">methionyl-tRNA formyltransferase</fullName>
        <ecNumber evidence="2">2.1.2.9</ecNumber>
    </recommendedName>
</protein>
<comment type="similarity">
    <text evidence="1">Belongs to the Fmt family.</text>
</comment>